<dbReference type="Proteomes" id="UP000023541">
    <property type="component" value="Unassembled WGS sequence"/>
</dbReference>
<evidence type="ECO:0008006" key="3">
    <source>
        <dbReference type="Google" id="ProtNLM"/>
    </source>
</evidence>
<name>A0A023BVB7_9FLAO</name>
<dbReference type="STRING" id="1317122.ATO12_13745"/>
<dbReference type="SUPFAM" id="SSF54523">
    <property type="entry name" value="Pili subunits"/>
    <property type="match status" value="1"/>
</dbReference>
<dbReference type="InterPro" id="IPR045584">
    <property type="entry name" value="Pilin-like"/>
</dbReference>
<evidence type="ECO:0000313" key="1">
    <source>
        <dbReference type="EMBL" id="EZH73941.1"/>
    </source>
</evidence>
<gene>
    <name evidence="1" type="ORF">ATO12_13745</name>
</gene>
<organism evidence="1 2">
    <name type="scientific">Aquimarina atlantica</name>
    <dbReference type="NCBI Taxonomy" id="1317122"/>
    <lineage>
        <taxon>Bacteria</taxon>
        <taxon>Pseudomonadati</taxon>
        <taxon>Bacteroidota</taxon>
        <taxon>Flavobacteriia</taxon>
        <taxon>Flavobacteriales</taxon>
        <taxon>Flavobacteriaceae</taxon>
        <taxon>Aquimarina</taxon>
    </lineage>
</organism>
<dbReference type="AlphaFoldDB" id="A0A023BVB7"/>
<evidence type="ECO:0000313" key="2">
    <source>
        <dbReference type="Proteomes" id="UP000023541"/>
    </source>
</evidence>
<keyword evidence="2" id="KW-1185">Reference proteome</keyword>
<dbReference type="eggNOG" id="COG4968">
    <property type="taxonomic scope" value="Bacteria"/>
</dbReference>
<accession>A0A023BVB7</accession>
<dbReference type="Gene3D" id="3.30.700.10">
    <property type="entry name" value="Glycoprotein, Type 4 Pilin"/>
    <property type="match status" value="1"/>
</dbReference>
<dbReference type="EMBL" id="AQRA01000004">
    <property type="protein sequence ID" value="EZH73941.1"/>
    <property type="molecule type" value="Genomic_DNA"/>
</dbReference>
<protein>
    <recommendedName>
        <fullName evidence="3">General secretion pathway protein GspG</fullName>
    </recommendedName>
</protein>
<proteinExistence type="predicted"/>
<comment type="caution">
    <text evidence="1">The sequence shown here is derived from an EMBL/GenBank/DDBJ whole genome shotgun (WGS) entry which is preliminary data.</text>
</comment>
<sequence length="138" mass="15437">MKKNTSKKVYVKAYSMSELVIVLCIIGILILLVLPNQTAVVSQAKAIEAQSMLNHLYGLEKSYFYRNSKYTTDFEALGFEPALSISEGGQAVYRIEIIEASTNSFKARAVSLSDFDGDGTFNTWEIDHNKLLKETVKD</sequence>
<reference evidence="1 2" key="1">
    <citation type="submission" date="2014-04" db="EMBL/GenBank/DDBJ databases">
        <title>Aquimarina sp. 22II-S11-z7 Genome Sequencing.</title>
        <authorList>
            <person name="Lai Q."/>
        </authorList>
    </citation>
    <scope>NUCLEOTIDE SEQUENCE [LARGE SCALE GENOMIC DNA]</scope>
    <source>
        <strain evidence="1 2">22II-S11-z7</strain>
    </source>
</reference>